<gene>
    <name evidence="1" type="ORF">Q3V37_30355</name>
</gene>
<sequence>MSDGYIRLIPTDLHWQPTPEAAAAATAYVTGLFSGPGDDVEHVEYEFYDHVTLIDAGENTNRVTCPRCASDIDLEWLFDLIEENGESFDELDVTVPCCEATVPLNTLHYDWPVGFARFEVSAMNPTRAKYELDAQELAEVSAVLGHPVAQVLAHY</sequence>
<dbReference type="KEGG" id="mprn:Q3V37_30355"/>
<evidence type="ECO:0000313" key="2">
    <source>
        <dbReference type="Proteomes" id="UP001235874"/>
    </source>
</evidence>
<proteinExistence type="predicted"/>
<dbReference type="Proteomes" id="UP001235874">
    <property type="component" value="Chromosome"/>
</dbReference>
<dbReference type="RefSeq" id="WP_082377563.1">
    <property type="nucleotide sequence ID" value="NZ_CP130472.1"/>
</dbReference>
<evidence type="ECO:0000313" key="1">
    <source>
        <dbReference type="EMBL" id="WLS45596.1"/>
    </source>
</evidence>
<reference evidence="1 2" key="1">
    <citation type="submission" date="2023-07" db="EMBL/GenBank/DDBJ databases">
        <title>Micromonospora profundi TRM 95458 converts glycerol to a new osmotic compound.</title>
        <authorList>
            <person name="Lu D."/>
        </authorList>
    </citation>
    <scope>NUCLEOTIDE SEQUENCE [LARGE SCALE GENOMIC DNA]</scope>
    <source>
        <strain evidence="1 2">TRM95458</strain>
    </source>
</reference>
<name>A0AAJ6L308_9ACTN</name>
<keyword evidence="2" id="KW-1185">Reference proteome</keyword>
<dbReference type="EMBL" id="CP130472">
    <property type="protein sequence ID" value="WLS45596.1"/>
    <property type="molecule type" value="Genomic_DNA"/>
</dbReference>
<dbReference type="AlphaFoldDB" id="A0AAJ6L308"/>
<protein>
    <submittedName>
        <fullName evidence="1">Uncharacterized protein</fullName>
    </submittedName>
</protein>
<accession>A0AAJ6L308</accession>
<organism evidence="1 2">
    <name type="scientific">Micromonospora profundi</name>
    <dbReference type="NCBI Taxonomy" id="1420889"/>
    <lineage>
        <taxon>Bacteria</taxon>
        <taxon>Bacillati</taxon>
        <taxon>Actinomycetota</taxon>
        <taxon>Actinomycetes</taxon>
        <taxon>Micromonosporales</taxon>
        <taxon>Micromonosporaceae</taxon>
        <taxon>Micromonospora</taxon>
    </lineage>
</organism>